<dbReference type="AlphaFoldDB" id="A0A3E4ZBB4"/>
<comment type="caution">
    <text evidence="1">The sequence shown here is derived from an EMBL/GenBank/DDBJ whole genome shotgun (WGS) entry which is preliminary data.</text>
</comment>
<organism evidence="1 2">
    <name type="scientific">Phocaeicola plebeius</name>
    <dbReference type="NCBI Taxonomy" id="310297"/>
    <lineage>
        <taxon>Bacteria</taxon>
        <taxon>Pseudomonadati</taxon>
        <taxon>Bacteroidota</taxon>
        <taxon>Bacteroidia</taxon>
        <taxon>Bacteroidales</taxon>
        <taxon>Bacteroidaceae</taxon>
        <taxon>Phocaeicola</taxon>
    </lineage>
</organism>
<protein>
    <submittedName>
        <fullName evidence="1">Uncharacterized protein</fullName>
    </submittedName>
</protein>
<evidence type="ECO:0000313" key="2">
    <source>
        <dbReference type="Proteomes" id="UP000260814"/>
    </source>
</evidence>
<evidence type="ECO:0000313" key="1">
    <source>
        <dbReference type="EMBL" id="RGM92364.1"/>
    </source>
</evidence>
<reference evidence="1 2" key="1">
    <citation type="submission" date="2018-08" db="EMBL/GenBank/DDBJ databases">
        <title>A genome reference for cultivated species of the human gut microbiota.</title>
        <authorList>
            <person name="Zou Y."/>
            <person name="Xue W."/>
            <person name="Luo G."/>
        </authorList>
    </citation>
    <scope>NUCLEOTIDE SEQUENCE [LARGE SCALE GENOMIC DNA]</scope>
    <source>
        <strain evidence="1 2">OM06-2</strain>
    </source>
</reference>
<accession>A0A3E4ZBB4</accession>
<sequence>MKKEKKVFVMGKVYTITETNISEIERAVQEDLDNMVGKDKVEFKLCTLGNVVAMFFNRPLEYSTLGADPRESIIGEDALIITGDRYNGFIMPSPLPPMPYLGYIIYNLEQSDFLDAYKKSAKILGASKIRDCWLEINSNMIVLRVQMK</sequence>
<gene>
    <name evidence="1" type="ORF">DXB87_05480</name>
</gene>
<dbReference type="Proteomes" id="UP000260814">
    <property type="component" value="Unassembled WGS sequence"/>
</dbReference>
<proteinExistence type="predicted"/>
<dbReference type="RefSeq" id="WP_117701206.1">
    <property type="nucleotide sequence ID" value="NZ_CATWOP010000036.1"/>
</dbReference>
<dbReference type="EMBL" id="QSTW01000004">
    <property type="protein sequence ID" value="RGM92364.1"/>
    <property type="molecule type" value="Genomic_DNA"/>
</dbReference>
<name>A0A3E4ZBB4_9BACT</name>